<proteinExistence type="inferred from homology"/>
<keyword evidence="6 7" id="KW-0472">Membrane</keyword>
<dbReference type="EMBL" id="VIKS01000006">
    <property type="protein sequence ID" value="TQV87871.1"/>
    <property type="molecule type" value="Genomic_DNA"/>
</dbReference>
<keyword evidence="4 7" id="KW-0812">Transmembrane</keyword>
<reference evidence="9 10" key="1">
    <citation type="submission" date="2019-07" db="EMBL/GenBank/DDBJ databases">
        <title>Draft genome for Aliikangiella sp. M105.</title>
        <authorList>
            <person name="Wang G."/>
        </authorList>
    </citation>
    <scope>NUCLEOTIDE SEQUENCE [LARGE SCALE GENOMIC DNA]</scope>
    <source>
        <strain evidence="9 10">M105</strain>
    </source>
</reference>
<dbReference type="PANTHER" id="PTHR30353:SF15">
    <property type="entry name" value="INNER MEMBRANE PROTEIN YABI"/>
    <property type="match status" value="1"/>
</dbReference>
<keyword evidence="3 7" id="KW-1003">Cell membrane</keyword>
<dbReference type="AlphaFoldDB" id="A0A545UEG6"/>
<keyword evidence="10" id="KW-1185">Reference proteome</keyword>
<feature type="transmembrane region" description="Helical" evidence="7">
    <location>
        <begin position="54"/>
        <end position="79"/>
    </location>
</feature>
<gene>
    <name evidence="9" type="ORF">FLL46_10860</name>
</gene>
<feature type="transmembrane region" description="Helical" evidence="7">
    <location>
        <begin position="173"/>
        <end position="191"/>
    </location>
</feature>
<protein>
    <submittedName>
        <fullName evidence="9">DedA family protein</fullName>
    </submittedName>
</protein>
<feature type="transmembrane region" description="Helical" evidence="7">
    <location>
        <begin position="141"/>
        <end position="166"/>
    </location>
</feature>
<evidence type="ECO:0000313" key="10">
    <source>
        <dbReference type="Proteomes" id="UP000315439"/>
    </source>
</evidence>
<evidence type="ECO:0000256" key="7">
    <source>
        <dbReference type="RuleBase" id="RU367016"/>
    </source>
</evidence>
<name>A0A545UEG6_9GAMM</name>
<dbReference type="GO" id="GO:0005886">
    <property type="term" value="C:plasma membrane"/>
    <property type="evidence" value="ECO:0007669"/>
    <property type="project" value="UniProtKB-SubCell"/>
</dbReference>
<comment type="caution">
    <text evidence="9">The sequence shown here is derived from an EMBL/GenBank/DDBJ whole genome shotgun (WGS) entry which is preliminary data.</text>
</comment>
<feature type="transmembrane region" description="Helical" evidence="7">
    <location>
        <begin position="211"/>
        <end position="229"/>
    </location>
</feature>
<evidence type="ECO:0000256" key="6">
    <source>
        <dbReference type="ARBA" id="ARBA00023136"/>
    </source>
</evidence>
<accession>A0A545UEG6</accession>
<dbReference type="PANTHER" id="PTHR30353">
    <property type="entry name" value="INNER MEMBRANE PROTEIN DEDA-RELATED"/>
    <property type="match status" value="1"/>
</dbReference>
<evidence type="ECO:0000313" key="9">
    <source>
        <dbReference type="EMBL" id="TQV87871.1"/>
    </source>
</evidence>
<dbReference type="RefSeq" id="WP_142893532.1">
    <property type="nucleotide sequence ID" value="NZ_ML660163.1"/>
</dbReference>
<feature type="domain" description="VTT" evidence="8">
    <location>
        <begin position="36"/>
        <end position="159"/>
    </location>
</feature>
<comment type="subcellular location">
    <subcellularLocation>
        <location evidence="1 7">Cell membrane</location>
        <topology evidence="1 7">Multi-pass membrane protein</topology>
    </subcellularLocation>
</comment>
<evidence type="ECO:0000256" key="3">
    <source>
        <dbReference type="ARBA" id="ARBA00022475"/>
    </source>
</evidence>
<comment type="similarity">
    <text evidence="2 7">Belongs to the DedA family.</text>
</comment>
<feature type="transmembrane region" description="Helical" evidence="7">
    <location>
        <begin position="15"/>
        <end position="42"/>
    </location>
</feature>
<evidence type="ECO:0000256" key="5">
    <source>
        <dbReference type="ARBA" id="ARBA00022989"/>
    </source>
</evidence>
<evidence type="ECO:0000256" key="1">
    <source>
        <dbReference type="ARBA" id="ARBA00004651"/>
    </source>
</evidence>
<evidence type="ECO:0000259" key="8">
    <source>
        <dbReference type="Pfam" id="PF09335"/>
    </source>
</evidence>
<dbReference type="Proteomes" id="UP000315439">
    <property type="component" value="Unassembled WGS sequence"/>
</dbReference>
<evidence type="ECO:0000256" key="4">
    <source>
        <dbReference type="ARBA" id="ARBA00022692"/>
    </source>
</evidence>
<sequence length="248" mass="27709">MIENILSFVEQNAHWAGVIIFSVAFLESMAIVGLLIPGWILLVGIGTMIGADALSFYPVVFAAYLGAVIGEYISFYAGYHYHEKILSWSFVAKHQKIIEKSRVFFEKHGVGGVFIGRFFGPTRAVVPLIAGISEMNKVTFFWVNLISGIIWAPLYLIPGILVGAAFSLDKSQGYELIFILVIIVGTLGFAIKASKSYWRERYNNDDTLASVLKPALWWCIALVSLLIFVRSPYWNLFTDILSIVLDKL</sequence>
<keyword evidence="5 7" id="KW-1133">Transmembrane helix</keyword>
<dbReference type="InterPro" id="IPR032818">
    <property type="entry name" value="DedA-like"/>
</dbReference>
<dbReference type="Pfam" id="PF09335">
    <property type="entry name" value="VTT_dom"/>
    <property type="match status" value="1"/>
</dbReference>
<organism evidence="9 10">
    <name type="scientific">Aliikangiella coralliicola</name>
    <dbReference type="NCBI Taxonomy" id="2592383"/>
    <lineage>
        <taxon>Bacteria</taxon>
        <taxon>Pseudomonadati</taxon>
        <taxon>Pseudomonadota</taxon>
        <taxon>Gammaproteobacteria</taxon>
        <taxon>Oceanospirillales</taxon>
        <taxon>Pleioneaceae</taxon>
        <taxon>Aliikangiella</taxon>
    </lineage>
</organism>
<evidence type="ECO:0000256" key="2">
    <source>
        <dbReference type="ARBA" id="ARBA00010792"/>
    </source>
</evidence>
<dbReference type="InterPro" id="IPR032816">
    <property type="entry name" value="VTT_dom"/>
</dbReference>
<dbReference type="OrthoDB" id="9780918at2"/>